<organism evidence="1 2">
    <name type="scientific">Scheffersomyces spartinae</name>
    <dbReference type="NCBI Taxonomy" id="45513"/>
    <lineage>
        <taxon>Eukaryota</taxon>
        <taxon>Fungi</taxon>
        <taxon>Dikarya</taxon>
        <taxon>Ascomycota</taxon>
        <taxon>Saccharomycotina</taxon>
        <taxon>Pichiomycetes</taxon>
        <taxon>Debaryomycetaceae</taxon>
        <taxon>Scheffersomyces</taxon>
    </lineage>
</organism>
<gene>
    <name evidence="1" type="ORF">KQ657_001279</name>
</gene>
<keyword evidence="2" id="KW-1185">Reference proteome</keyword>
<dbReference type="InterPro" id="IPR013078">
    <property type="entry name" value="His_Pase_superF_clade-1"/>
</dbReference>
<evidence type="ECO:0000313" key="1">
    <source>
        <dbReference type="EMBL" id="KAG7192822.1"/>
    </source>
</evidence>
<dbReference type="OrthoDB" id="496981at2759"/>
<dbReference type="GeneID" id="66114653"/>
<dbReference type="Gene3D" id="3.40.50.1240">
    <property type="entry name" value="Phosphoglycerate mutase-like"/>
    <property type="match status" value="1"/>
</dbReference>
<dbReference type="EMBL" id="JAHMUF010000015">
    <property type="protein sequence ID" value="KAG7192822.1"/>
    <property type="molecule type" value="Genomic_DNA"/>
</dbReference>
<proteinExistence type="predicted"/>
<dbReference type="InterPro" id="IPR050275">
    <property type="entry name" value="PGM_Phosphatase"/>
</dbReference>
<sequence length="318" mass="36472">MPSQIDVIDSHIASSEREKYNELLALEIQQSNRSYWKFSTVTGVFKQSLTETNEATFDYSKERFGLNLESWDKVFDYVHELNATAESDNVRYKVLFLARHGQGYHNLAHSQYGDDAWNNYWSKLTGDGKIVWGPDALLTNLGLSQAHKNGELWNQEIAKGLKVPQRWFVSPLSRSIDTMIHTWTDLDLVDLKTVRPLVMENIREQMGVHTCDKRLPRSVIDYKYCPLGIEIEDGFVEQDIYYQDDYRESTAEQAIRLNKSLQDIWGKYTTKEESNICITSHSGSIRSLLLVLGHRPFAIGTGGVIPVLVKGEFITNEQ</sequence>
<dbReference type="Pfam" id="PF00300">
    <property type="entry name" value="His_Phos_1"/>
    <property type="match status" value="1"/>
</dbReference>
<dbReference type="PANTHER" id="PTHR48100">
    <property type="entry name" value="BROAD-SPECIFICITY PHOSPHATASE YOR283W-RELATED"/>
    <property type="match status" value="1"/>
</dbReference>
<protein>
    <recommendedName>
        <fullName evidence="3">Phosphoglycerate mutase</fullName>
    </recommendedName>
</protein>
<reference evidence="1" key="1">
    <citation type="submission" date="2021-03" db="EMBL/GenBank/DDBJ databases">
        <authorList>
            <person name="Palmer J.M."/>
        </authorList>
    </citation>
    <scope>NUCLEOTIDE SEQUENCE</scope>
    <source>
        <strain evidence="1">ARV_011</strain>
    </source>
</reference>
<dbReference type="SUPFAM" id="SSF53254">
    <property type="entry name" value="Phosphoglycerate mutase-like"/>
    <property type="match status" value="1"/>
</dbReference>
<evidence type="ECO:0008006" key="3">
    <source>
        <dbReference type="Google" id="ProtNLM"/>
    </source>
</evidence>
<dbReference type="AlphaFoldDB" id="A0A9P8AHS7"/>
<name>A0A9P8AHS7_9ASCO</name>
<dbReference type="PANTHER" id="PTHR48100:SF1">
    <property type="entry name" value="HISTIDINE PHOSPHATASE FAMILY PROTEIN-RELATED"/>
    <property type="match status" value="1"/>
</dbReference>
<accession>A0A9P8AHS7</accession>
<dbReference type="InterPro" id="IPR029033">
    <property type="entry name" value="His_PPase_superfam"/>
</dbReference>
<dbReference type="GO" id="GO:0016791">
    <property type="term" value="F:phosphatase activity"/>
    <property type="evidence" value="ECO:0007669"/>
    <property type="project" value="TreeGrafter"/>
</dbReference>
<dbReference type="RefSeq" id="XP_043048372.1">
    <property type="nucleotide sequence ID" value="XM_043192077.1"/>
</dbReference>
<dbReference type="CDD" id="cd07040">
    <property type="entry name" value="HP"/>
    <property type="match status" value="1"/>
</dbReference>
<dbReference type="Proteomes" id="UP000790833">
    <property type="component" value="Unassembled WGS sequence"/>
</dbReference>
<dbReference type="GO" id="GO:0005737">
    <property type="term" value="C:cytoplasm"/>
    <property type="evidence" value="ECO:0007669"/>
    <property type="project" value="TreeGrafter"/>
</dbReference>
<dbReference type="SMART" id="SM00855">
    <property type="entry name" value="PGAM"/>
    <property type="match status" value="1"/>
</dbReference>
<comment type="caution">
    <text evidence="1">The sequence shown here is derived from an EMBL/GenBank/DDBJ whole genome shotgun (WGS) entry which is preliminary data.</text>
</comment>
<evidence type="ECO:0000313" key="2">
    <source>
        <dbReference type="Proteomes" id="UP000790833"/>
    </source>
</evidence>